<dbReference type="InterPro" id="IPR016775">
    <property type="entry name" value="Nodulation_NolB"/>
</dbReference>
<dbReference type="Pfam" id="PF17398">
    <property type="entry name" value="NolB"/>
    <property type="match status" value="1"/>
</dbReference>
<dbReference type="Proteomes" id="UP000198894">
    <property type="component" value="Unassembled WGS sequence"/>
</dbReference>
<name>A0A1G8YZQ3_9HYPH</name>
<dbReference type="RefSeq" id="WP_029354864.1">
    <property type="nucleotide sequence ID" value="NZ_CP183375.1"/>
</dbReference>
<reference evidence="2" key="1">
    <citation type="submission" date="2016-10" db="EMBL/GenBank/DDBJ databases">
        <authorList>
            <person name="Varghese N."/>
            <person name="Submissions S."/>
        </authorList>
    </citation>
    <scope>NUCLEOTIDE SEQUENCE [LARGE SCALE GENOMIC DNA]</scope>
    <source>
        <strain evidence="2">CGMCC 1.11022</strain>
    </source>
</reference>
<dbReference type="AlphaFoldDB" id="A0A1G8YZQ3"/>
<accession>A0A1G8YZQ3</accession>
<proteinExistence type="predicted"/>
<evidence type="ECO:0000313" key="2">
    <source>
        <dbReference type="Proteomes" id="UP000198894"/>
    </source>
</evidence>
<keyword evidence="2" id="KW-1185">Reference proteome</keyword>
<organism evidence="1 2">
    <name type="scientific">Mesorhizobium muleiense</name>
    <dbReference type="NCBI Taxonomy" id="1004279"/>
    <lineage>
        <taxon>Bacteria</taxon>
        <taxon>Pseudomonadati</taxon>
        <taxon>Pseudomonadota</taxon>
        <taxon>Alphaproteobacteria</taxon>
        <taxon>Hyphomicrobiales</taxon>
        <taxon>Phyllobacteriaceae</taxon>
        <taxon>Mesorhizobium</taxon>
    </lineage>
</organism>
<gene>
    <name evidence="1" type="ORF">SAMN05428953_111119</name>
</gene>
<sequence>MMMPVTSISATLTAGLPRVGSPSIVEQAQFERALGHAADSLKNNAAAEPASAAPVAAAMDVQRAAAPTSGMGDRVLQTISSLYPHNTVSFPALDHDIALSKGALPGPAQKLPVAGEAGTGISGIPQQGQDFETMMAGLRDVYNGVTQVALISKGVSGVTSSVNKLLKEG</sequence>
<protein>
    <submittedName>
        <fullName evidence="1">Type III effector protein NolB</fullName>
    </submittedName>
</protein>
<evidence type="ECO:0000313" key="1">
    <source>
        <dbReference type="EMBL" id="SDK07864.1"/>
    </source>
</evidence>
<dbReference type="EMBL" id="FNEE01000011">
    <property type="protein sequence ID" value="SDK07864.1"/>
    <property type="molecule type" value="Genomic_DNA"/>
</dbReference>